<feature type="compositionally biased region" description="Basic and acidic residues" evidence="1">
    <location>
        <begin position="363"/>
        <end position="373"/>
    </location>
</feature>
<feature type="compositionally biased region" description="Low complexity" evidence="1">
    <location>
        <begin position="328"/>
        <end position="337"/>
    </location>
</feature>
<feature type="compositionally biased region" description="Polar residues" evidence="1">
    <location>
        <begin position="387"/>
        <end position="403"/>
    </location>
</feature>
<feature type="compositionally biased region" description="Polar residues" evidence="1">
    <location>
        <begin position="411"/>
        <end position="424"/>
    </location>
</feature>
<name>A0AAV1JZK4_9NEOP</name>
<comment type="caution">
    <text evidence="2">The sequence shown here is derived from an EMBL/GenBank/DDBJ whole genome shotgun (WGS) entry which is preliminary data.</text>
</comment>
<protein>
    <submittedName>
        <fullName evidence="2">Uncharacterized protein</fullName>
    </submittedName>
</protein>
<feature type="region of interest" description="Disordered" evidence="1">
    <location>
        <begin position="323"/>
        <end position="424"/>
    </location>
</feature>
<dbReference type="Proteomes" id="UP001497472">
    <property type="component" value="Unassembled WGS sequence"/>
</dbReference>
<accession>A0AAV1JZK4</accession>
<reference evidence="2 3" key="1">
    <citation type="submission" date="2023-11" db="EMBL/GenBank/DDBJ databases">
        <authorList>
            <person name="Okamura Y."/>
        </authorList>
    </citation>
    <scope>NUCLEOTIDE SEQUENCE [LARGE SCALE GENOMIC DNA]</scope>
</reference>
<keyword evidence="3" id="KW-1185">Reference proteome</keyword>
<gene>
    <name evidence="2" type="ORF">LNINA_LOCUS12821</name>
</gene>
<dbReference type="EMBL" id="CAVLEF010000248">
    <property type="protein sequence ID" value="CAK1553854.1"/>
    <property type="molecule type" value="Genomic_DNA"/>
</dbReference>
<sequence>MNLHKMLEKRVACSGCRQLKDIHTDVVELCALLQCLGFTVKSLETRDENTSQECGVRCVSVSCQGSGFHVRLECPDVRCSCPTDVNKNNSGFWQVSGMTGGKQHNTESGSGLLGSLPRVQRDRITKELQAIIKCIKEFNESDGKPKEGNRSTSMLELNTPEKGLLHLKIDTPTRYRSLDILTTNEDASQPVGPPLKQLNMEKKAAILTKVRMGFERQSTYTISSTPGSVRCRNKTSSPIQTQASMSVMENLIAAEKGAEELRIILASVIQELGEDAKNDSSYLALDVSKISLLKGAETSKAQFSSSPNLQSLGSVSDDVTSRLKRSESSASASTLAAKDNKQSRLRRMSPSLFKLRSENPTPKLEKKPQESKISKFNSLFKPKATAADTNKSNTENRSANSSATKKRFSHVKSTIPRSSLSRKD</sequence>
<evidence type="ECO:0000313" key="3">
    <source>
        <dbReference type="Proteomes" id="UP001497472"/>
    </source>
</evidence>
<proteinExistence type="predicted"/>
<evidence type="ECO:0000256" key="1">
    <source>
        <dbReference type="SAM" id="MobiDB-lite"/>
    </source>
</evidence>
<organism evidence="2 3">
    <name type="scientific">Leptosia nina</name>
    <dbReference type="NCBI Taxonomy" id="320188"/>
    <lineage>
        <taxon>Eukaryota</taxon>
        <taxon>Metazoa</taxon>
        <taxon>Ecdysozoa</taxon>
        <taxon>Arthropoda</taxon>
        <taxon>Hexapoda</taxon>
        <taxon>Insecta</taxon>
        <taxon>Pterygota</taxon>
        <taxon>Neoptera</taxon>
        <taxon>Endopterygota</taxon>
        <taxon>Lepidoptera</taxon>
        <taxon>Glossata</taxon>
        <taxon>Ditrysia</taxon>
        <taxon>Papilionoidea</taxon>
        <taxon>Pieridae</taxon>
        <taxon>Pierinae</taxon>
        <taxon>Leptosia</taxon>
    </lineage>
</organism>
<evidence type="ECO:0000313" key="2">
    <source>
        <dbReference type="EMBL" id="CAK1553854.1"/>
    </source>
</evidence>
<dbReference type="AlphaFoldDB" id="A0AAV1JZK4"/>